<evidence type="ECO:0000313" key="6">
    <source>
        <dbReference type="Proteomes" id="UP001149079"/>
    </source>
</evidence>
<name>A0A9W9L8J9_9EURO</name>
<evidence type="ECO:0000256" key="3">
    <source>
        <dbReference type="RuleBase" id="RU361235"/>
    </source>
</evidence>
<keyword evidence="2 3" id="KW-0378">Hydrolase</keyword>
<comment type="similarity">
    <text evidence="1 3">Belongs to the type-B carboxylesterase/lipase family.</text>
</comment>
<protein>
    <recommendedName>
        <fullName evidence="3">Carboxylic ester hydrolase</fullName>
        <ecNumber evidence="3">3.1.1.-</ecNumber>
    </recommendedName>
</protein>
<dbReference type="Gene3D" id="3.40.50.1820">
    <property type="entry name" value="alpha/beta hydrolase"/>
    <property type="match status" value="1"/>
</dbReference>
<dbReference type="GO" id="GO:0017000">
    <property type="term" value="P:antibiotic biosynthetic process"/>
    <property type="evidence" value="ECO:0007669"/>
    <property type="project" value="UniProtKB-ARBA"/>
</dbReference>
<sequence>MNQTRRTHLKSLAHRGTIQGVTISTETSTPKDLCHYYGGVRYGLAPSQRWRRAKPLPASFTYGSAEAPGLCDSGAGLCPQPGFLHLSPENPDAWNEDCFQCNIWTPIGDEPEGGWPVFVFIHGGWLQFGTPNSFNAASLIGSAGFKSVIVMPAYRVNLFGFLYSSELAADSATANETTGNHGFWDQRLALEWTKENIRLFGGDPSRITISGYSAGANSVFHQLAHDLRQPAENAIINQAVIWSNSPTVPPKKPAETQTQFDELLTALDIPLTLPAAEKVSHLRSKPAKQLLDTVSKMQLHQFRPTTDGDFISEALFESLDSGAFAQALLDRNIRVIIGECADERFLYSTWYPPKADTLSALRDRLVADYPAHIVDAVVDMYYPGGELPGHCRDWGVDAWGRVYADLQVHCMQRGFVDALTGGNSGGVDAKGNLFRYRIEWRAKCVDAALPVEWGVTHSSDYPVWFYGNGAVLGEREGEVVKGAFLGPLGRFVNREREFGWGVDGRGVRVLRKDGGVEVGEDEGWDEGVRVWKRLREVDLEFCS</sequence>
<dbReference type="GeneID" id="81401624"/>
<evidence type="ECO:0000256" key="2">
    <source>
        <dbReference type="ARBA" id="ARBA00022801"/>
    </source>
</evidence>
<organism evidence="5 6">
    <name type="scientific">Penicillium bovifimosum</name>
    <dbReference type="NCBI Taxonomy" id="126998"/>
    <lineage>
        <taxon>Eukaryota</taxon>
        <taxon>Fungi</taxon>
        <taxon>Dikarya</taxon>
        <taxon>Ascomycota</taxon>
        <taxon>Pezizomycotina</taxon>
        <taxon>Eurotiomycetes</taxon>
        <taxon>Eurotiomycetidae</taxon>
        <taxon>Eurotiales</taxon>
        <taxon>Aspergillaceae</taxon>
        <taxon>Penicillium</taxon>
    </lineage>
</organism>
<dbReference type="GO" id="GO:0072330">
    <property type="term" value="P:monocarboxylic acid biosynthetic process"/>
    <property type="evidence" value="ECO:0007669"/>
    <property type="project" value="UniProtKB-ARBA"/>
</dbReference>
<dbReference type="EMBL" id="JAPQKL010000002">
    <property type="protein sequence ID" value="KAJ5142923.1"/>
    <property type="molecule type" value="Genomic_DNA"/>
</dbReference>
<comment type="caution">
    <text evidence="5">The sequence shown here is derived from an EMBL/GenBank/DDBJ whole genome shotgun (WGS) entry which is preliminary data.</text>
</comment>
<reference evidence="5" key="1">
    <citation type="submission" date="2022-11" db="EMBL/GenBank/DDBJ databases">
        <authorList>
            <person name="Petersen C."/>
        </authorList>
    </citation>
    <scope>NUCLEOTIDE SEQUENCE</scope>
    <source>
        <strain evidence="5">IBT 22155</strain>
    </source>
</reference>
<dbReference type="EC" id="3.1.1.-" evidence="3"/>
<feature type="domain" description="Carboxylesterase type B" evidence="4">
    <location>
        <begin position="14"/>
        <end position="466"/>
    </location>
</feature>
<dbReference type="PROSITE" id="PS00122">
    <property type="entry name" value="CARBOXYLESTERASE_B_1"/>
    <property type="match status" value="1"/>
</dbReference>
<dbReference type="Proteomes" id="UP001149079">
    <property type="component" value="Unassembled WGS sequence"/>
</dbReference>
<gene>
    <name evidence="5" type="ORF">N7515_001710</name>
</gene>
<reference evidence="5" key="2">
    <citation type="journal article" date="2023" name="IMA Fungus">
        <title>Comparative genomic study of the Penicillium genus elucidates a diverse pangenome and 15 lateral gene transfer events.</title>
        <authorList>
            <person name="Petersen C."/>
            <person name="Sorensen T."/>
            <person name="Nielsen M.R."/>
            <person name="Sondergaard T.E."/>
            <person name="Sorensen J.L."/>
            <person name="Fitzpatrick D.A."/>
            <person name="Frisvad J.C."/>
            <person name="Nielsen K.L."/>
        </authorList>
    </citation>
    <scope>NUCLEOTIDE SEQUENCE</scope>
    <source>
        <strain evidence="5">IBT 22155</strain>
    </source>
</reference>
<proteinExistence type="inferred from homology"/>
<keyword evidence="6" id="KW-1185">Reference proteome</keyword>
<dbReference type="GO" id="GO:0016787">
    <property type="term" value="F:hydrolase activity"/>
    <property type="evidence" value="ECO:0007669"/>
    <property type="project" value="UniProtKB-KW"/>
</dbReference>
<dbReference type="RefSeq" id="XP_056524567.1">
    <property type="nucleotide sequence ID" value="XM_056662454.1"/>
</dbReference>
<accession>A0A9W9L8J9</accession>
<dbReference type="InterPro" id="IPR029058">
    <property type="entry name" value="AB_hydrolase_fold"/>
</dbReference>
<dbReference type="SUPFAM" id="SSF53474">
    <property type="entry name" value="alpha/beta-Hydrolases"/>
    <property type="match status" value="1"/>
</dbReference>
<dbReference type="Pfam" id="PF00135">
    <property type="entry name" value="COesterase"/>
    <property type="match status" value="1"/>
</dbReference>
<dbReference type="InterPro" id="IPR002018">
    <property type="entry name" value="CarbesteraseB"/>
</dbReference>
<dbReference type="PANTHER" id="PTHR43142:SF4">
    <property type="entry name" value="CARBOXYLIC ESTER HYDROLASE"/>
    <property type="match status" value="1"/>
</dbReference>
<dbReference type="InterPro" id="IPR019826">
    <property type="entry name" value="Carboxylesterase_B_AS"/>
</dbReference>
<evidence type="ECO:0000259" key="4">
    <source>
        <dbReference type="Pfam" id="PF00135"/>
    </source>
</evidence>
<evidence type="ECO:0000313" key="5">
    <source>
        <dbReference type="EMBL" id="KAJ5142923.1"/>
    </source>
</evidence>
<evidence type="ECO:0000256" key="1">
    <source>
        <dbReference type="ARBA" id="ARBA00005964"/>
    </source>
</evidence>
<dbReference type="OrthoDB" id="6846267at2759"/>
<dbReference type="AlphaFoldDB" id="A0A9W9L8J9"/>
<dbReference type="PANTHER" id="PTHR43142">
    <property type="entry name" value="CARBOXYLIC ESTER HYDROLASE"/>
    <property type="match status" value="1"/>
</dbReference>